<keyword evidence="3" id="KW-1185">Reference proteome</keyword>
<feature type="region of interest" description="Disordered" evidence="1">
    <location>
        <begin position="92"/>
        <end position="157"/>
    </location>
</feature>
<organism evidence="2 3">
    <name type="scientific">Mikania micrantha</name>
    <name type="common">bitter vine</name>
    <dbReference type="NCBI Taxonomy" id="192012"/>
    <lineage>
        <taxon>Eukaryota</taxon>
        <taxon>Viridiplantae</taxon>
        <taxon>Streptophyta</taxon>
        <taxon>Embryophyta</taxon>
        <taxon>Tracheophyta</taxon>
        <taxon>Spermatophyta</taxon>
        <taxon>Magnoliopsida</taxon>
        <taxon>eudicotyledons</taxon>
        <taxon>Gunneridae</taxon>
        <taxon>Pentapetalae</taxon>
        <taxon>asterids</taxon>
        <taxon>campanulids</taxon>
        <taxon>Asterales</taxon>
        <taxon>Asteraceae</taxon>
        <taxon>Asteroideae</taxon>
        <taxon>Heliantheae alliance</taxon>
        <taxon>Eupatorieae</taxon>
        <taxon>Mikania</taxon>
    </lineage>
</organism>
<reference evidence="2 3" key="1">
    <citation type="submission" date="2019-05" db="EMBL/GenBank/DDBJ databases">
        <title>Mikania micrantha, genome provides insights into the molecular mechanism of rapid growth.</title>
        <authorList>
            <person name="Liu B."/>
        </authorList>
    </citation>
    <scope>NUCLEOTIDE SEQUENCE [LARGE SCALE GENOMIC DNA]</scope>
    <source>
        <strain evidence="2">NLD-2019</strain>
        <tissue evidence="2">Leaf</tissue>
    </source>
</reference>
<feature type="region of interest" description="Disordered" evidence="1">
    <location>
        <begin position="234"/>
        <end position="261"/>
    </location>
</feature>
<proteinExistence type="predicted"/>
<sequence length="296" mass="34301">MYDAAQAENPEKLSVRNEAQMKGRFKRLSENGQKCVAAYREAYRQRKSGMNQKDIESEAHKLYEQDMRSKFTDYVVFNEVMCKHQKWALQLDQDTSRPRPEEGNEESGGSSKRSRTTEEGEYCANPNPETPTSGGSTSQRPIGRDAAKNKAKGKDVSKVSTNFAEELRAMRLTRDGEIELMKQRLEFEREREQKDSNSSNMNAFDEWEARIAEQNRQLDHLICEIFVSMPNMIIGDHPPRARRSPQNRRSSSQNDEQPFQYSTQRIGSLSSYMTNREQLRNREAHLALRNDLIEHI</sequence>
<dbReference type="AlphaFoldDB" id="A0A5N6PQS6"/>
<comment type="caution">
    <text evidence="2">The sequence shown here is derived from an EMBL/GenBank/DDBJ whole genome shotgun (WGS) entry which is preliminary data.</text>
</comment>
<dbReference type="EMBL" id="SZYD01000003">
    <property type="protein sequence ID" value="KAD6795565.1"/>
    <property type="molecule type" value="Genomic_DNA"/>
</dbReference>
<name>A0A5N6PQS6_9ASTR</name>
<dbReference type="PANTHER" id="PTHR45023">
    <property type="match status" value="1"/>
</dbReference>
<evidence type="ECO:0000313" key="3">
    <source>
        <dbReference type="Proteomes" id="UP000326396"/>
    </source>
</evidence>
<evidence type="ECO:0000313" key="2">
    <source>
        <dbReference type="EMBL" id="KAD6795565.1"/>
    </source>
</evidence>
<accession>A0A5N6PQS6</accession>
<evidence type="ECO:0000256" key="1">
    <source>
        <dbReference type="SAM" id="MobiDB-lite"/>
    </source>
</evidence>
<feature type="compositionally biased region" description="Basic and acidic residues" evidence="1">
    <location>
        <begin position="142"/>
        <end position="157"/>
    </location>
</feature>
<evidence type="ECO:0008006" key="4">
    <source>
        <dbReference type="Google" id="ProtNLM"/>
    </source>
</evidence>
<gene>
    <name evidence="2" type="ORF">E3N88_06461</name>
</gene>
<feature type="compositionally biased region" description="Polar residues" evidence="1">
    <location>
        <begin position="130"/>
        <end position="140"/>
    </location>
</feature>
<dbReference type="OrthoDB" id="1689503at2759"/>
<dbReference type="PANTHER" id="PTHR45023:SF4">
    <property type="entry name" value="GLYCINE-RICH PROTEIN-RELATED"/>
    <property type="match status" value="1"/>
</dbReference>
<dbReference type="Proteomes" id="UP000326396">
    <property type="component" value="Linkage Group LG11"/>
</dbReference>
<protein>
    <recommendedName>
        <fullName evidence="4">No apical meristem-associated C-terminal domain-containing protein</fullName>
    </recommendedName>
</protein>